<dbReference type="PANTHER" id="PTHR12714">
    <property type="entry name" value="PROTEIN-S ISOPRENYLCYSTEINE O-METHYLTRANSFERASE"/>
    <property type="match status" value="1"/>
</dbReference>
<keyword evidence="3 5" id="KW-1133">Transmembrane helix</keyword>
<protein>
    <submittedName>
        <fullName evidence="6">Isoprenylcysteine carboxylmethyltransferase family protein</fullName>
        <ecNumber evidence="6">2.1.1.100</ecNumber>
        <ecNumber evidence="6">2.1.1.334</ecNumber>
    </submittedName>
</protein>
<dbReference type="GO" id="GO:0012505">
    <property type="term" value="C:endomembrane system"/>
    <property type="evidence" value="ECO:0007669"/>
    <property type="project" value="UniProtKB-SubCell"/>
</dbReference>
<feature type="transmembrane region" description="Helical" evidence="5">
    <location>
        <begin position="120"/>
        <end position="146"/>
    </location>
</feature>
<dbReference type="RefSeq" id="WP_348267721.1">
    <property type="nucleotide sequence ID" value="NZ_CP121194.1"/>
</dbReference>
<dbReference type="EMBL" id="CP121194">
    <property type="protein sequence ID" value="XBH10216.1"/>
    <property type="molecule type" value="Genomic_DNA"/>
</dbReference>
<dbReference type="InterPro" id="IPR007318">
    <property type="entry name" value="Phopholipid_MeTrfase"/>
</dbReference>
<feature type="transmembrane region" description="Helical" evidence="5">
    <location>
        <begin position="63"/>
        <end position="82"/>
    </location>
</feature>
<keyword evidence="2 5" id="KW-0812">Transmembrane</keyword>
<dbReference type="EC" id="2.1.1.100" evidence="6"/>
<dbReference type="GO" id="GO:0004671">
    <property type="term" value="F:protein C-terminal S-isoprenylcysteine carboxyl O-methyltransferase activity"/>
    <property type="evidence" value="ECO:0007669"/>
    <property type="project" value="UniProtKB-EC"/>
</dbReference>
<dbReference type="Gene3D" id="1.20.120.1630">
    <property type="match status" value="1"/>
</dbReference>
<name>A0AAU7CZY6_9BACT</name>
<proteinExistence type="predicted"/>
<dbReference type="KEGG" id="epl:P4G45_00400"/>
<feature type="transmembrane region" description="Helical" evidence="5">
    <location>
        <begin position="6"/>
        <end position="25"/>
    </location>
</feature>
<accession>A0AAU7D8W6</accession>
<evidence type="ECO:0000256" key="1">
    <source>
        <dbReference type="ARBA" id="ARBA00004127"/>
    </source>
</evidence>
<comment type="subcellular location">
    <subcellularLocation>
        <location evidence="1">Endomembrane system</location>
        <topology evidence="1">Multi-pass membrane protein</topology>
    </subcellularLocation>
</comment>
<dbReference type="EMBL" id="CP121195">
    <property type="protein sequence ID" value="XBH13653.1"/>
    <property type="molecule type" value="Genomic_DNA"/>
</dbReference>
<dbReference type="Pfam" id="PF04191">
    <property type="entry name" value="PEMT"/>
    <property type="match status" value="1"/>
</dbReference>
<reference evidence="6" key="1">
    <citation type="submission" date="2023-03" db="EMBL/GenBank/DDBJ databases">
        <title>Edaphobacter sp.</title>
        <authorList>
            <person name="Huber K.J."/>
            <person name="Papendorf J."/>
            <person name="Pilke C."/>
            <person name="Bunk B."/>
            <person name="Sproeer C."/>
            <person name="Pester M."/>
        </authorList>
    </citation>
    <scope>NUCLEOTIDE SEQUENCE</scope>
    <source>
        <strain evidence="6">DSM 109919</strain>
        <strain evidence="7">DSM 109920</strain>
    </source>
</reference>
<evidence type="ECO:0000256" key="4">
    <source>
        <dbReference type="ARBA" id="ARBA00023136"/>
    </source>
</evidence>
<dbReference type="EC" id="2.1.1.334" evidence="6"/>
<dbReference type="GO" id="GO:0032259">
    <property type="term" value="P:methylation"/>
    <property type="evidence" value="ECO:0007669"/>
    <property type="project" value="UniProtKB-KW"/>
</dbReference>
<keyword evidence="6" id="KW-0808">Transferase</keyword>
<keyword evidence="4 5" id="KW-0472">Membrane</keyword>
<evidence type="ECO:0000313" key="7">
    <source>
        <dbReference type="EMBL" id="XBH13653.1"/>
    </source>
</evidence>
<gene>
    <name evidence="6" type="ORF">P4G45_00400</name>
    <name evidence="7" type="ORF">P8936_00405</name>
</gene>
<feature type="transmembrane region" description="Helical" evidence="5">
    <location>
        <begin position="37"/>
        <end position="57"/>
    </location>
</feature>
<accession>A0AAU7CZY6</accession>
<dbReference type="AlphaFoldDB" id="A0AAU7CZY6"/>
<organism evidence="6">
    <name type="scientific">Edaphobacter paludis</name>
    <dbReference type="NCBI Taxonomy" id="3035702"/>
    <lineage>
        <taxon>Bacteria</taxon>
        <taxon>Pseudomonadati</taxon>
        <taxon>Acidobacteriota</taxon>
        <taxon>Terriglobia</taxon>
        <taxon>Terriglobales</taxon>
        <taxon>Acidobacteriaceae</taxon>
        <taxon>Edaphobacter</taxon>
    </lineage>
</organism>
<evidence type="ECO:0000256" key="5">
    <source>
        <dbReference type="SAM" id="Phobius"/>
    </source>
</evidence>
<evidence type="ECO:0000313" key="6">
    <source>
        <dbReference type="EMBL" id="XBH10216.1"/>
    </source>
</evidence>
<evidence type="ECO:0000256" key="3">
    <source>
        <dbReference type="ARBA" id="ARBA00022989"/>
    </source>
</evidence>
<sequence>MPIYGYLIVAVGWLVWFIPFPLNGWNRNPPQRRDRRARWGVLLQVLSYLLLSLGHFWTRSPAMWQSGLAIVLFGFAALLSWTSTRALGRHLRFEAALSPDHVLVRSGPYRLLRHPIYTSMFCLLLGTGFMVGSPLLLGLAIVIFLIGTEIRVHVEDSLLASRFGDQFRNYQHGVSAYIPLIR</sequence>
<keyword evidence="6" id="KW-0489">Methyltransferase</keyword>
<dbReference type="PANTHER" id="PTHR12714:SF9">
    <property type="entry name" value="PROTEIN-S-ISOPRENYLCYSTEINE O-METHYLTRANSFERASE"/>
    <property type="match status" value="1"/>
</dbReference>
<evidence type="ECO:0000256" key="2">
    <source>
        <dbReference type="ARBA" id="ARBA00022692"/>
    </source>
</evidence>